<evidence type="ECO:0000313" key="3">
    <source>
        <dbReference type="Proteomes" id="UP000244855"/>
    </source>
</evidence>
<protein>
    <submittedName>
        <fullName evidence="2">Uncharacterized protein</fullName>
    </submittedName>
</protein>
<name>A0A2V1DQ89_9PLEO</name>
<reference evidence="2 3" key="1">
    <citation type="journal article" date="2018" name="Sci. Rep.">
        <title>Comparative genomics provides insights into the lifestyle and reveals functional heterogeneity of dark septate endophytic fungi.</title>
        <authorList>
            <person name="Knapp D.G."/>
            <person name="Nemeth J.B."/>
            <person name="Barry K."/>
            <person name="Hainaut M."/>
            <person name="Henrissat B."/>
            <person name="Johnson J."/>
            <person name="Kuo A."/>
            <person name="Lim J.H.P."/>
            <person name="Lipzen A."/>
            <person name="Nolan M."/>
            <person name="Ohm R.A."/>
            <person name="Tamas L."/>
            <person name="Grigoriev I.V."/>
            <person name="Spatafora J.W."/>
            <person name="Nagy L.G."/>
            <person name="Kovacs G.M."/>
        </authorList>
    </citation>
    <scope>NUCLEOTIDE SEQUENCE [LARGE SCALE GENOMIC DNA]</scope>
    <source>
        <strain evidence="2 3">DSE2036</strain>
    </source>
</reference>
<proteinExistence type="predicted"/>
<keyword evidence="1" id="KW-0175">Coiled coil</keyword>
<evidence type="ECO:0000313" key="2">
    <source>
        <dbReference type="EMBL" id="PVI00413.1"/>
    </source>
</evidence>
<evidence type="ECO:0000256" key="1">
    <source>
        <dbReference type="SAM" id="Coils"/>
    </source>
</evidence>
<dbReference type="EMBL" id="KZ805374">
    <property type="protein sequence ID" value="PVI00413.1"/>
    <property type="molecule type" value="Genomic_DNA"/>
</dbReference>
<gene>
    <name evidence="2" type="ORF">DM02DRAFT_614395</name>
</gene>
<dbReference type="AlphaFoldDB" id="A0A2V1DQ89"/>
<dbReference type="Proteomes" id="UP000244855">
    <property type="component" value="Unassembled WGS sequence"/>
</dbReference>
<accession>A0A2V1DQ89</accession>
<feature type="coiled-coil region" evidence="1">
    <location>
        <begin position="194"/>
        <end position="228"/>
    </location>
</feature>
<dbReference type="OrthoDB" id="7984201at2759"/>
<keyword evidence="3" id="KW-1185">Reference proteome</keyword>
<organism evidence="2 3">
    <name type="scientific">Periconia macrospinosa</name>
    <dbReference type="NCBI Taxonomy" id="97972"/>
    <lineage>
        <taxon>Eukaryota</taxon>
        <taxon>Fungi</taxon>
        <taxon>Dikarya</taxon>
        <taxon>Ascomycota</taxon>
        <taxon>Pezizomycotina</taxon>
        <taxon>Dothideomycetes</taxon>
        <taxon>Pleosporomycetidae</taxon>
        <taxon>Pleosporales</taxon>
        <taxon>Massarineae</taxon>
        <taxon>Periconiaceae</taxon>
        <taxon>Periconia</taxon>
    </lineage>
</organism>
<sequence>MSKLSLTRASAVNMVSTRVYVPSRILIRALSRPLPSQCHLVRATPLHCRNAHSNARKDSQLSKLYSEALERDAHKSIRSLKKNIDSTLEEIKRLQLETTGESTDPYWFADLTDKEINDPDMPDIEFYERDLDKGGPDVLVKRIATPEDFRREREMWRMVRESEQNPDYDRYHLRRAMIDQMLVDPRYQKYAEMLKDMKGRLRTKEQLAEAEEMERKEMEEKLKELKSGYKTDPDGVFAEVLDTPGLEAARPELNAFLKALMEHENHNQHPEVLEAMERLEKKFSEHPDFKEVWAKLEDEVEQEREAGESVDDMKRNVEAEHERAVERAMAEAESDNYTPVLAKMRDVMAALGGSECEAVQAEINQLLSEKTELKEDEDDVEGFDYNALSTELTRLKKKPVEQDVDGNSHIDPSLQAKVNKILEDPDLFEKLVHLQRAIEDAKQPQSVPIDQISHELAPDPENLPAERTTPLQERIKMARDDPEHAAALANLHIDLTPPFNLSPALRAFNQAIELAYVGANDDIRRILWRAYMKVRTLPTFLLNVPDDVWDLLYYSQAVTWKTNRNRESHLALLLQDLESVGRPGPPTHPSTLANNS</sequence>